<accession>A0A1H6UX82</accession>
<organism evidence="7 8">
    <name type="scientific">Propionispira arboris</name>
    <dbReference type="NCBI Taxonomy" id="84035"/>
    <lineage>
        <taxon>Bacteria</taxon>
        <taxon>Bacillati</taxon>
        <taxon>Bacillota</taxon>
        <taxon>Negativicutes</taxon>
        <taxon>Selenomonadales</taxon>
        <taxon>Selenomonadaceae</taxon>
        <taxon>Propionispira</taxon>
    </lineage>
</organism>
<protein>
    <submittedName>
        <fullName evidence="7">KDO2-lipid IV(A) lauroyltransferase</fullName>
    </submittedName>
</protein>
<dbReference type="GO" id="GO:0005886">
    <property type="term" value="C:plasma membrane"/>
    <property type="evidence" value="ECO:0007669"/>
    <property type="project" value="UniProtKB-SubCell"/>
</dbReference>
<dbReference type="STRING" id="84035.SAMN05660742_102118"/>
<dbReference type="GO" id="GO:0016746">
    <property type="term" value="F:acyltransferase activity"/>
    <property type="evidence" value="ECO:0007669"/>
    <property type="project" value="UniProtKB-KW"/>
</dbReference>
<evidence type="ECO:0000256" key="1">
    <source>
        <dbReference type="ARBA" id="ARBA00004533"/>
    </source>
</evidence>
<reference evidence="7 8" key="1">
    <citation type="submission" date="2016-10" db="EMBL/GenBank/DDBJ databases">
        <authorList>
            <person name="de Groot N.N."/>
        </authorList>
    </citation>
    <scope>NUCLEOTIDE SEQUENCE [LARGE SCALE GENOMIC DNA]</scope>
    <source>
        <strain evidence="7 8">DSM 2179</strain>
    </source>
</reference>
<dbReference type="RefSeq" id="WP_177177448.1">
    <property type="nucleotide sequence ID" value="NZ_FNZK01000002.1"/>
</dbReference>
<dbReference type="InterPro" id="IPR004960">
    <property type="entry name" value="LipA_acyltrans"/>
</dbReference>
<dbReference type="PANTHER" id="PTHR30606">
    <property type="entry name" value="LIPID A BIOSYNTHESIS LAUROYL ACYLTRANSFERASE"/>
    <property type="match status" value="1"/>
</dbReference>
<dbReference type="Proteomes" id="UP000199662">
    <property type="component" value="Unassembled WGS sequence"/>
</dbReference>
<proteinExistence type="predicted"/>
<dbReference type="PANTHER" id="PTHR30606:SF10">
    <property type="entry name" value="PHOSPHATIDYLINOSITOL MANNOSIDE ACYLTRANSFERASE"/>
    <property type="match status" value="1"/>
</dbReference>
<keyword evidence="8" id="KW-1185">Reference proteome</keyword>
<dbReference type="Pfam" id="PF03279">
    <property type="entry name" value="Lip_A_acyltrans"/>
    <property type="match status" value="1"/>
</dbReference>
<sequence length="290" mass="33051">MHFFAMSISRWFLLLPKNSQMLITKLVGLAVWLAVSGSRKNMMIKNIRKTLHVTECEAYKIGKASITRFGGILTDLLKYPRFSKKNIKNFVDFQGLENLEKALSYGRGVVMVTGHLGNWELLGAALAYQGFPMVAVTRRQRNRSFDSFINVFRHIPDGGTVLYKDNLRAVIRALRKNKIPLIFIDVDGHDTGIFVEFFNQWASTPPGAAVLARMCGCPIVPAFISQVPNGKHHIIIEAPVWIDKSIDKKMAIYDTIQRLSSILEKHICCSPSEWFWLQDRWRTKPANKNQ</sequence>
<dbReference type="CDD" id="cd07984">
    <property type="entry name" value="LPLAT_LABLAT-like"/>
    <property type="match status" value="1"/>
</dbReference>
<dbReference type="EMBL" id="FNZK01000002">
    <property type="protein sequence ID" value="SEI97033.1"/>
    <property type="molecule type" value="Genomic_DNA"/>
</dbReference>
<evidence type="ECO:0000256" key="5">
    <source>
        <dbReference type="ARBA" id="ARBA00023136"/>
    </source>
</evidence>
<keyword evidence="4 7" id="KW-0808">Transferase</keyword>
<dbReference type="AlphaFoldDB" id="A0A1H6UX82"/>
<evidence type="ECO:0000256" key="2">
    <source>
        <dbReference type="ARBA" id="ARBA00022475"/>
    </source>
</evidence>
<evidence type="ECO:0000256" key="3">
    <source>
        <dbReference type="ARBA" id="ARBA00022519"/>
    </source>
</evidence>
<evidence type="ECO:0000256" key="6">
    <source>
        <dbReference type="ARBA" id="ARBA00023315"/>
    </source>
</evidence>
<comment type="subcellular location">
    <subcellularLocation>
        <location evidence="1">Cell inner membrane</location>
    </subcellularLocation>
</comment>
<keyword evidence="3" id="KW-0997">Cell inner membrane</keyword>
<keyword evidence="2" id="KW-1003">Cell membrane</keyword>
<evidence type="ECO:0000313" key="7">
    <source>
        <dbReference type="EMBL" id="SEI97033.1"/>
    </source>
</evidence>
<evidence type="ECO:0000256" key="4">
    <source>
        <dbReference type="ARBA" id="ARBA00022679"/>
    </source>
</evidence>
<evidence type="ECO:0000313" key="8">
    <source>
        <dbReference type="Proteomes" id="UP000199662"/>
    </source>
</evidence>
<dbReference type="GO" id="GO:0009247">
    <property type="term" value="P:glycolipid biosynthetic process"/>
    <property type="evidence" value="ECO:0007669"/>
    <property type="project" value="UniProtKB-ARBA"/>
</dbReference>
<keyword evidence="6" id="KW-0012">Acyltransferase</keyword>
<name>A0A1H6UX82_9FIRM</name>
<keyword evidence="5" id="KW-0472">Membrane</keyword>
<gene>
    <name evidence="7" type="ORF">SAMN05660742_102118</name>
</gene>